<dbReference type="GO" id="GO:0005770">
    <property type="term" value="C:late endosome"/>
    <property type="evidence" value="ECO:0007669"/>
    <property type="project" value="TreeGrafter"/>
</dbReference>
<name>A0A9D4EVC6_DREPO</name>
<protein>
    <recommendedName>
        <fullName evidence="3">AP-5 complex subunit sigma-1</fullName>
    </recommendedName>
</protein>
<evidence type="ECO:0000313" key="2">
    <source>
        <dbReference type="Proteomes" id="UP000828390"/>
    </source>
</evidence>
<evidence type="ECO:0008006" key="3">
    <source>
        <dbReference type="Google" id="ProtNLM"/>
    </source>
</evidence>
<evidence type="ECO:0000313" key="1">
    <source>
        <dbReference type="EMBL" id="KAH3787330.1"/>
    </source>
</evidence>
<reference evidence="1" key="1">
    <citation type="journal article" date="2019" name="bioRxiv">
        <title>The Genome of the Zebra Mussel, Dreissena polymorpha: A Resource for Invasive Species Research.</title>
        <authorList>
            <person name="McCartney M.A."/>
            <person name="Auch B."/>
            <person name="Kono T."/>
            <person name="Mallez S."/>
            <person name="Zhang Y."/>
            <person name="Obille A."/>
            <person name="Becker A."/>
            <person name="Abrahante J.E."/>
            <person name="Garbe J."/>
            <person name="Badalamenti J.P."/>
            <person name="Herman A."/>
            <person name="Mangelson H."/>
            <person name="Liachko I."/>
            <person name="Sullivan S."/>
            <person name="Sone E.D."/>
            <person name="Koren S."/>
            <person name="Silverstein K.A.T."/>
            <person name="Beckman K.B."/>
            <person name="Gohl D.M."/>
        </authorList>
    </citation>
    <scope>NUCLEOTIDE SEQUENCE</scope>
    <source>
        <strain evidence="1">Duluth1</strain>
        <tissue evidence="1">Whole animal</tissue>
    </source>
</reference>
<keyword evidence="2" id="KW-1185">Reference proteome</keyword>
<dbReference type="Pfam" id="PF15001">
    <property type="entry name" value="AP-5_subunit_s1"/>
    <property type="match status" value="1"/>
</dbReference>
<proteinExistence type="predicted"/>
<sequence length="191" mass="21951">MVHAFILHTLFPGSCKVLFYKIYGRSGCTSEDNEGTDSARPERGNIDYIASQVHSEFQFRRSVTNRSVEEEVQSLSQEDQLPQFELGFLRLPAEALYSEEKIVVWLGTGNTCFTLVCHKNENRTIAEHVLKILIRCTQDYLRLLNQPAEASLKGERMCLILSRFLPDGTLVFMNHRVVRSIERELELLIKT</sequence>
<reference evidence="1" key="2">
    <citation type="submission" date="2020-11" db="EMBL/GenBank/DDBJ databases">
        <authorList>
            <person name="McCartney M.A."/>
            <person name="Auch B."/>
            <person name="Kono T."/>
            <person name="Mallez S."/>
            <person name="Becker A."/>
            <person name="Gohl D.M."/>
            <person name="Silverstein K.A.T."/>
            <person name="Koren S."/>
            <person name="Bechman K.B."/>
            <person name="Herman A."/>
            <person name="Abrahante J.E."/>
            <person name="Garbe J."/>
        </authorList>
    </citation>
    <scope>NUCLEOTIDE SEQUENCE</scope>
    <source>
        <strain evidence="1">Duluth1</strain>
        <tissue evidence="1">Whole animal</tissue>
    </source>
</reference>
<organism evidence="1 2">
    <name type="scientific">Dreissena polymorpha</name>
    <name type="common">Zebra mussel</name>
    <name type="synonym">Mytilus polymorpha</name>
    <dbReference type="NCBI Taxonomy" id="45954"/>
    <lineage>
        <taxon>Eukaryota</taxon>
        <taxon>Metazoa</taxon>
        <taxon>Spiralia</taxon>
        <taxon>Lophotrochozoa</taxon>
        <taxon>Mollusca</taxon>
        <taxon>Bivalvia</taxon>
        <taxon>Autobranchia</taxon>
        <taxon>Heteroconchia</taxon>
        <taxon>Euheterodonta</taxon>
        <taxon>Imparidentia</taxon>
        <taxon>Neoheterodontei</taxon>
        <taxon>Myida</taxon>
        <taxon>Dreissenoidea</taxon>
        <taxon>Dreissenidae</taxon>
        <taxon>Dreissena</taxon>
    </lineage>
</organism>
<dbReference type="AlphaFoldDB" id="A0A9D4EVC6"/>
<dbReference type="GO" id="GO:0030119">
    <property type="term" value="C:AP-type membrane coat adaptor complex"/>
    <property type="evidence" value="ECO:0007669"/>
    <property type="project" value="InterPro"/>
</dbReference>
<accession>A0A9D4EVC6</accession>
<dbReference type="GO" id="GO:0005829">
    <property type="term" value="C:cytosol"/>
    <property type="evidence" value="ECO:0007669"/>
    <property type="project" value="TreeGrafter"/>
</dbReference>
<comment type="caution">
    <text evidence="1">The sequence shown here is derived from an EMBL/GenBank/DDBJ whole genome shotgun (WGS) entry which is preliminary data.</text>
</comment>
<dbReference type="OrthoDB" id="370698at2759"/>
<dbReference type="InterPro" id="IPR029392">
    <property type="entry name" value="AP-5_subunit_s1"/>
</dbReference>
<gene>
    <name evidence="1" type="ORF">DPMN_165452</name>
</gene>
<dbReference type="Proteomes" id="UP000828390">
    <property type="component" value="Unassembled WGS sequence"/>
</dbReference>
<dbReference type="EMBL" id="JAIWYP010000008">
    <property type="protein sequence ID" value="KAH3787330.1"/>
    <property type="molecule type" value="Genomic_DNA"/>
</dbReference>
<dbReference type="PANTHER" id="PTHR16120">
    <property type="entry name" value="AP-5 COMPLEX SUBUNIT SIGMA-1"/>
    <property type="match status" value="1"/>
</dbReference>
<dbReference type="PANTHER" id="PTHR16120:SF0">
    <property type="entry name" value="AP-5 COMPLEX SUBUNIT SIGMA-1"/>
    <property type="match status" value="1"/>
</dbReference>
<dbReference type="GO" id="GO:0016197">
    <property type="term" value="P:endosomal transport"/>
    <property type="evidence" value="ECO:0007669"/>
    <property type="project" value="InterPro"/>
</dbReference>
<dbReference type="GO" id="GO:0000724">
    <property type="term" value="P:double-strand break repair via homologous recombination"/>
    <property type="evidence" value="ECO:0007669"/>
    <property type="project" value="InterPro"/>
</dbReference>
<dbReference type="GO" id="GO:0005764">
    <property type="term" value="C:lysosome"/>
    <property type="evidence" value="ECO:0007669"/>
    <property type="project" value="TreeGrafter"/>
</dbReference>